<reference evidence="6" key="1">
    <citation type="journal article" date="2019" name="Int. J. Syst. Evol. Microbiol.">
        <title>The Global Catalogue of Microorganisms (GCM) 10K type strain sequencing project: providing services to taxonomists for standard genome sequencing and annotation.</title>
        <authorList>
            <consortium name="The Broad Institute Genomics Platform"/>
            <consortium name="The Broad Institute Genome Sequencing Center for Infectious Disease"/>
            <person name="Wu L."/>
            <person name="Ma J."/>
        </authorList>
    </citation>
    <scope>NUCLEOTIDE SEQUENCE [LARGE SCALE GENOMIC DNA]</scope>
    <source>
        <strain evidence="6">JCM 31921</strain>
    </source>
</reference>
<dbReference type="InterPro" id="IPR029062">
    <property type="entry name" value="Class_I_gatase-like"/>
</dbReference>
<gene>
    <name evidence="5" type="primary">pepE</name>
    <name evidence="5" type="ORF">GCM10023092_25710</name>
</gene>
<keyword evidence="3" id="KW-0378">Hydrolase</keyword>
<evidence type="ECO:0000313" key="6">
    <source>
        <dbReference type="Proteomes" id="UP001501410"/>
    </source>
</evidence>
<keyword evidence="2" id="KW-0645">Protease</keyword>
<keyword evidence="6" id="KW-1185">Reference proteome</keyword>
<dbReference type="Proteomes" id="UP001501410">
    <property type="component" value="Unassembled WGS sequence"/>
</dbReference>
<dbReference type="InterPro" id="IPR005320">
    <property type="entry name" value="Peptidase_S51"/>
</dbReference>
<evidence type="ECO:0000256" key="2">
    <source>
        <dbReference type="ARBA" id="ARBA00022670"/>
    </source>
</evidence>
<comment type="caution">
    <text evidence="5">The sequence shown here is derived from an EMBL/GenBank/DDBJ whole genome shotgun (WGS) entry which is preliminary data.</text>
</comment>
<dbReference type="RefSeq" id="WP_344827899.1">
    <property type="nucleotide sequence ID" value="NZ_BAABEZ010000024.1"/>
</dbReference>
<evidence type="ECO:0000256" key="4">
    <source>
        <dbReference type="ARBA" id="ARBA00022825"/>
    </source>
</evidence>
<dbReference type="PANTHER" id="PTHR20842:SF0">
    <property type="entry name" value="ALPHA-ASPARTYL DIPEPTIDASE"/>
    <property type="match status" value="1"/>
</dbReference>
<dbReference type="EMBL" id="BAABEZ010000024">
    <property type="protein sequence ID" value="GAA4458034.1"/>
    <property type="molecule type" value="Genomic_DNA"/>
</dbReference>
<dbReference type="SUPFAM" id="SSF52317">
    <property type="entry name" value="Class I glutamine amidotransferase-like"/>
    <property type="match status" value="1"/>
</dbReference>
<dbReference type="NCBIfam" id="NF003642">
    <property type="entry name" value="PRK05282.1"/>
    <property type="match status" value="1"/>
</dbReference>
<accession>A0ABP8MY19</accession>
<evidence type="ECO:0000313" key="5">
    <source>
        <dbReference type="EMBL" id="GAA4458034.1"/>
    </source>
</evidence>
<evidence type="ECO:0000256" key="1">
    <source>
        <dbReference type="ARBA" id="ARBA00006534"/>
    </source>
</evidence>
<name>A0ABP8MY19_9BACT</name>
<dbReference type="Gene3D" id="3.40.50.880">
    <property type="match status" value="1"/>
</dbReference>
<evidence type="ECO:0000256" key="3">
    <source>
        <dbReference type="ARBA" id="ARBA00022801"/>
    </source>
</evidence>
<comment type="similarity">
    <text evidence="1">Belongs to the peptidase S51 family.</text>
</comment>
<dbReference type="CDD" id="cd03146">
    <property type="entry name" value="GAT1_Peptidase_E"/>
    <property type="match status" value="1"/>
</dbReference>
<proteinExistence type="inferred from homology"/>
<sequence>MINDIRQPRHKKDYAIFASALYVMKNILLASTSTLFGENYLAYLQPALRDLFRDVDEIIFVPFARPGGISHDEYTAKAAAAFAEAGIEVRGLHTYANPASAIRNAKGFFTGGGNTFLLVKQLHELGLMSVLKEAVESGIPYLGASAGSNIGGINMQTTNDMPIVYPPDFRTMGLVPFNLNPHYLDPNPDLKHNGETRETRIREFHTQNDIPVVGLREGNWIRVKGDTVTTEGTCLTRIFLKDREPYELEPGALLRFQPA</sequence>
<dbReference type="Pfam" id="PF03575">
    <property type="entry name" value="Peptidase_S51"/>
    <property type="match status" value="1"/>
</dbReference>
<keyword evidence="4" id="KW-0720">Serine protease</keyword>
<protein>
    <submittedName>
        <fullName evidence="5">Dipeptidase PepE</fullName>
    </submittedName>
</protein>
<organism evidence="5 6">
    <name type="scientific">Rurimicrobium arvi</name>
    <dbReference type="NCBI Taxonomy" id="2049916"/>
    <lineage>
        <taxon>Bacteria</taxon>
        <taxon>Pseudomonadati</taxon>
        <taxon>Bacteroidota</taxon>
        <taxon>Chitinophagia</taxon>
        <taxon>Chitinophagales</taxon>
        <taxon>Chitinophagaceae</taxon>
        <taxon>Rurimicrobium</taxon>
    </lineage>
</organism>
<dbReference type="PANTHER" id="PTHR20842">
    <property type="entry name" value="PROTEASE S51 ALPHA-ASPARTYL DIPEPTIDASE"/>
    <property type="match status" value="1"/>
</dbReference>